<dbReference type="InParanoid" id="E9DUP7"/>
<dbReference type="HOGENOM" id="CLU_117348_2_1_1"/>
<dbReference type="Gene3D" id="3.40.30.10">
    <property type="entry name" value="Glutaredoxin"/>
    <property type="match status" value="1"/>
</dbReference>
<dbReference type="InterPro" id="IPR004123">
    <property type="entry name" value="Dim1"/>
</dbReference>
<evidence type="ECO:0000313" key="6">
    <source>
        <dbReference type="EMBL" id="EFY92709.1"/>
    </source>
</evidence>
<gene>
    <name evidence="6" type="ORF">MAC_01345</name>
</gene>
<proteinExistence type="inferred from homology"/>
<comment type="subcellular location">
    <subcellularLocation>
        <location evidence="1">Nucleus</location>
    </subcellularLocation>
</comment>
<comment type="similarity">
    <text evidence="2">Belongs to the DIM1 family.</text>
</comment>
<accession>E9DUP7</accession>
<keyword evidence="3" id="KW-0507">mRNA processing</keyword>
<dbReference type="PANTHER" id="PTHR12052:SF5">
    <property type="entry name" value="THIOREDOXIN-LIKE PROTEIN 4A"/>
    <property type="match status" value="1"/>
</dbReference>
<dbReference type="GO" id="GO:0005682">
    <property type="term" value="C:U5 snRNP"/>
    <property type="evidence" value="ECO:0007669"/>
    <property type="project" value="TreeGrafter"/>
</dbReference>
<evidence type="ECO:0000256" key="2">
    <source>
        <dbReference type="ARBA" id="ARBA00008241"/>
    </source>
</evidence>
<dbReference type="AlphaFoldDB" id="E9DUP7"/>
<dbReference type="OMA" id="NDALIEC"/>
<dbReference type="PANTHER" id="PTHR12052">
    <property type="entry name" value="THIOREDOXIN-LIKE PROTEN 4A, 4B"/>
    <property type="match status" value="1"/>
</dbReference>
<dbReference type="FunCoup" id="E9DUP7">
    <property type="interactions" value="858"/>
</dbReference>
<dbReference type="EMBL" id="GL698474">
    <property type="protein sequence ID" value="EFY92709.1"/>
    <property type="molecule type" value="Genomic_DNA"/>
</dbReference>
<evidence type="ECO:0000256" key="3">
    <source>
        <dbReference type="ARBA" id="ARBA00022664"/>
    </source>
</evidence>
<dbReference type="GO" id="GO:0046540">
    <property type="term" value="C:U4/U6 x U5 tri-snRNP complex"/>
    <property type="evidence" value="ECO:0007669"/>
    <property type="project" value="InterPro"/>
</dbReference>
<dbReference type="STRING" id="655827.E9DUP7"/>
<dbReference type="SMART" id="SM01410">
    <property type="entry name" value="DIM1"/>
    <property type="match status" value="1"/>
</dbReference>
<protein>
    <submittedName>
        <fullName evidence="6">Uncharacterized protein</fullName>
    </submittedName>
</protein>
<evidence type="ECO:0000313" key="7">
    <source>
        <dbReference type="Proteomes" id="UP000002499"/>
    </source>
</evidence>
<dbReference type="GO" id="GO:0005681">
    <property type="term" value="C:spliceosomal complex"/>
    <property type="evidence" value="ECO:0007669"/>
    <property type="project" value="TreeGrafter"/>
</dbReference>
<dbReference type="Pfam" id="PF02966">
    <property type="entry name" value="DIM1"/>
    <property type="match status" value="1"/>
</dbReference>
<dbReference type="OrthoDB" id="147752at2759"/>
<keyword evidence="7" id="KW-1185">Reference proteome</keyword>
<dbReference type="eggNOG" id="KOG3414">
    <property type="taxonomic scope" value="Eukaryota"/>
</dbReference>
<keyword evidence="5" id="KW-0539">Nucleus</keyword>
<reference evidence="6 7" key="1">
    <citation type="journal article" date="2011" name="PLoS Genet.">
        <title>Genome sequencing and comparative transcriptomics of the model entomopathogenic fungi Metarhizium anisopliae and M. acridum.</title>
        <authorList>
            <person name="Gao Q."/>
            <person name="Jin K."/>
            <person name="Ying S.H."/>
            <person name="Zhang Y."/>
            <person name="Xiao G."/>
            <person name="Shang Y."/>
            <person name="Duan Z."/>
            <person name="Hu X."/>
            <person name="Xie X.Q."/>
            <person name="Zhou G."/>
            <person name="Peng G."/>
            <person name="Luo Z."/>
            <person name="Huang W."/>
            <person name="Wang B."/>
            <person name="Fang W."/>
            <person name="Wang S."/>
            <person name="Zhong Y."/>
            <person name="Ma L.J."/>
            <person name="St Leger R.J."/>
            <person name="Zhao G.P."/>
            <person name="Pei Y."/>
            <person name="Feng M.G."/>
            <person name="Xia Y."/>
            <person name="Wang C."/>
        </authorList>
    </citation>
    <scope>NUCLEOTIDE SEQUENCE [LARGE SCALE GENOMIC DNA]</scope>
    <source>
        <strain evidence="6 7">CQMa 102</strain>
    </source>
</reference>
<dbReference type="Proteomes" id="UP000002499">
    <property type="component" value="Unassembled WGS sequence"/>
</dbReference>
<dbReference type="SUPFAM" id="SSF52833">
    <property type="entry name" value="Thioredoxin-like"/>
    <property type="match status" value="1"/>
</dbReference>
<sequence length="83" mass="9597">MGTILLPHLVTGWHVDQAILSEDNRLVVIRFGDPTNNPDLDIMDEVLSKVAPLVQKWAVIYVCDISKVPDFNHMYDYSTRHRY</sequence>
<keyword evidence="4" id="KW-0508">mRNA splicing</keyword>
<evidence type="ECO:0000256" key="1">
    <source>
        <dbReference type="ARBA" id="ARBA00004123"/>
    </source>
</evidence>
<evidence type="ECO:0000256" key="5">
    <source>
        <dbReference type="ARBA" id="ARBA00023242"/>
    </source>
</evidence>
<dbReference type="GO" id="GO:0000398">
    <property type="term" value="P:mRNA splicing, via spliceosome"/>
    <property type="evidence" value="ECO:0007669"/>
    <property type="project" value="InterPro"/>
</dbReference>
<dbReference type="InterPro" id="IPR036249">
    <property type="entry name" value="Thioredoxin-like_sf"/>
</dbReference>
<evidence type="ECO:0000256" key="4">
    <source>
        <dbReference type="ARBA" id="ARBA00023187"/>
    </source>
</evidence>
<name>E9DUP7_METAQ</name>
<organism evidence="7">
    <name type="scientific">Metarhizium acridum (strain CQMa 102)</name>
    <dbReference type="NCBI Taxonomy" id="655827"/>
    <lineage>
        <taxon>Eukaryota</taxon>
        <taxon>Fungi</taxon>
        <taxon>Dikarya</taxon>
        <taxon>Ascomycota</taxon>
        <taxon>Pezizomycotina</taxon>
        <taxon>Sordariomycetes</taxon>
        <taxon>Hypocreomycetidae</taxon>
        <taxon>Hypocreales</taxon>
        <taxon>Clavicipitaceae</taxon>
        <taxon>Metarhizium</taxon>
    </lineage>
</organism>